<dbReference type="GO" id="GO:0019171">
    <property type="term" value="F:(3R)-hydroxyacyl-[acyl-carrier-protein] dehydratase activity"/>
    <property type="evidence" value="ECO:0007669"/>
    <property type="project" value="TreeGrafter"/>
</dbReference>
<comment type="caution">
    <text evidence="2">The sequence shown here is derived from an EMBL/GenBank/DDBJ whole genome shotgun (WGS) entry which is preliminary data.</text>
</comment>
<sequence length="247" mass="24216">MATAGRAAPLLATALQRTLLGGSSSAGAAASTSGGAAAGAAAQARAAAASAAAAGRVLHALIARAHSHTCSLAVGASYSMERAFSAADVGAFTQLTGDTNPIHVLQPGGVEPTCTSGTRAGGTSSSTTSSSSATSGDTGEQVDPSRGEERSVGAQAAAGAGAAIVPGMLLASLFPAIIGSHFSGALYLTQSLAFRSPCRVGEHVRAQVTVSRASGSRIQFETVCTSVHDRRTLVDGRALALIAPASK</sequence>
<dbReference type="Gene3D" id="3.10.129.10">
    <property type="entry name" value="Hotdog Thioesterase"/>
    <property type="match status" value="2"/>
</dbReference>
<evidence type="ECO:0000256" key="1">
    <source>
        <dbReference type="SAM" id="MobiDB-lite"/>
    </source>
</evidence>
<dbReference type="GO" id="GO:0006633">
    <property type="term" value="P:fatty acid biosynthetic process"/>
    <property type="evidence" value="ECO:0007669"/>
    <property type="project" value="TreeGrafter"/>
</dbReference>
<accession>A0A2V0PGD7</accession>
<dbReference type="SUPFAM" id="SSF54637">
    <property type="entry name" value="Thioesterase/thiol ester dehydrase-isomerase"/>
    <property type="match status" value="1"/>
</dbReference>
<evidence type="ECO:0000313" key="2">
    <source>
        <dbReference type="EMBL" id="GBF96970.1"/>
    </source>
</evidence>
<dbReference type="FunCoup" id="A0A2V0PGD7">
    <property type="interactions" value="125"/>
</dbReference>
<dbReference type="Proteomes" id="UP000247498">
    <property type="component" value="Unassembled WGS sequence"/>
</dbReference>
<dbReference type="OrthoDB" id="3592703at2759"/>
<proteinExistence type="predicted"/>
<organism evidence="2 3">
    <name type="scientific">Raphidocelis subcapitata</name>
    <dbReference type="NCBI Taxonomy" id="307507"/>
    <lineage>
        <taxon>Eukaryota</taxon>
        <taxon>Viridiplantae</taxon>
        <taxon>Chlorophyta</taxon>
        <taxon>core chlorophytes</taxon>
        <taxon>Chlorophyceae</taxon>
        <taxon>CS clade</taxon>
        <taxon>Sphaeropleales</taxon>
        <taxon>Selenastraceae</taxon>
        <taxon>Raphidocelis</taxon>
    </lineage>
</organism>
<keyword evidence="3" id="KW-1185">Reference proteome</keyword>
<protein>
    <recommendedName>
        <fullName evidence="4">MaoC-like domain-containing protein</fullName>
    </recommendedName>
</protein>
<dbReference type="PANTHER" id="PTHR43437">
    <property type="entry name" value="HYDROXYACYL-THIOESTER DEHYDRATASE TYPE 2, MITOCHONDRIAL-RELATED"/>
    <property type="match status" value="1"/>
</dbReference>
<dbReference type="GO" id="GO:0005739">
    <property type="term" value="C:mitochondrion"/>
    <property type="evidence" value="ECO:0007669"/>
    <property type="project" value="TreeGrafter"/>
</dbReference>
<name>A0A2V0PGD7_9CHLO</name>
<dbReference type="InterPro" id="IPR029069">
    <property type="entry name" value="HotDog_dom_sf"/>
</dbReference>
<dbReference type="STRING" id="307507.A0A2V0PGD7"/>
<evidence type="ECO:0000313" key="3">
    <source>
        <dbReference type="Proteomes" id="UP000247498"/>
    </source>
</evidence>
<dbReference type="InParanoid" id="A0A2V0PGD7"/>
<reference evidence="2 3" key="1">
    <citation type="journal article" date="2018" name="Sci. Rep.">
        <title>Raphidocelis subcapitata (=Pseudokirchneriella subcapitata) provides an insight into genome evolution and environmental adaptations in the Sphaeropleales.</title>
        <authorList>
            <person name="Suzuki S."/>
            <person name="Yamaguchi H."/>
            <person name="Nakajima N."/>
            <person name="Kawachi M."/>
        </authorList>
    </citation>
    <scope>NUCLEOTIDE SEQUENCE [LARGE SCALE GENOMIC DNA]</scope>
    <source>
        <strain evidence="2 3">NIES-35</strain>
    </source>
</reference>
<dbReference type="PANTHER" id="PTHR43437:SF3">
    <property type="entry name" value="HYDROXYACYL-THIOESTER DEHYDRATASE TYPE 2, MITOCHONDRIAL"/>
    <property type="match status" value="1"/>
</dbReference>
<evidence type="ECO:0008006" key="4">
    <source>
        <dbReference type="Google" id="ProtNLM"/>
    </source>
</evidence>
<dbReference type="EMBL" id="BDRX01000089">
    <property type="protein sequence ID" value="GBF96970.1"/>
    <property type="molecule type" value="Genomic_DNA"/>
</dbReference>
<feature type="region of interest" description="Disordered" evidence="1">
    <location>
        <begin position="103"/>
        <end position="154"/>
    </location>
</feature>
<dbReference type="AlphaFoldDB" id="A0A2V0PGD7"/>
<gene>
    <name evidence="2" type="ORF">Rsub_09050</name>
</gene>
<feature type="compositionally biased region" description="Low complexity" evidence="1">
    <location>
        <begin position="115"/>
        <end position="139"/>
    </location>
</feature>
<dbReference type="InterPro" id="IPR050965">
    <property type="entry name" value="UPF0336/Enoyl-CoA_hydratase"/>
</dbReference>